<dbReference type="PANTHER" id="PTHR43071:SF1">
    <property type="entry name" value="2-AMINO-4-HYDROXY-6-HYDROXYMETHYLDIHYDROPTERIDINE PYROPHOSPHOKINASE"/>
    <property type="match status" value="1"/>
</dbReference>
<dbReference type="EC" id="2.7.6.3" evidence="3"/>
<dbReference type="NCBIfam" id="TIGR01498">
    <property type="entry name" value="folK"/>
    <property type="match status" value="1"/>
</dbReference>
<dbReference type="GO" id="GO:0003848">
    <property type="term" value="F:2-amino-4-hydroxy-6-hydroxymethyldihydropteridine diphosphokinase activity"/>
    <property type="evidence" value="ECO:0007669"/>
    <property type="project" value="UniProtKB-EC"/>
</dbReference>
<comment type="caution">
    <text evidence="10">The sequence shown here is derived from an EMBL/GenBank/DDBJ whole genome shotgun (WGS) entry which is preliminary data.</text>
</comment>
<comment type="catalytic activity">
    <reaction evidence="1">
        <text>6-hydroxymethyl-7,8-dihydropterin + ATP = (7,8-dihydropterin-6-yl)methyl diphosphate + AMP + H(+)</text>
        <dbReference type="Rhea" id="RHEA:11412"/>
        <dbReference type="ChEBI" id="CHEBI:15378"/>
        <dbReference type="ChEBI" id="CHEBI:30616"/>
        <dbReference type="ChEBI" id="CHEBI:44841"/>
        <dbReference type="ChEBI" id="CHEBI:72950"/>
        <dbReference type="ChEBI" id="CHEBI:456215"/>
        <dbReference type="EC" id="2.7.6.3"/>
    </reaction>
</comment>
<dbReference type="AlphaFoldDB" id="A0A235F7M6"/>
<feature type="domain" description="7,8-dihydro-6-hydroxymethylpterin-pyrophosphokinase" evidence="9">
    <location>
        <begin position="88"/>
        <end position="99"/>
    </location>
</feature>
<evidence type="ECO:0000256" key="3">
    <source>
        <dbReference type="ARBA" id="ARBA00013253"/>
    </source>
</evidence>
<dbReference type="InterPro" id="IPR000550">
    <property type="entry name" value="Hppk"/>
</dbReference>
<evidence type="ECO:0000256" key="4">
    <source>
        <dbReference type="ARBA" id="ARBA00022679"/>
    </source>
</evidence>
<evidence type="ECO:0000259" key="9">
    <source>
        <dbReference type="PROSITE" id="PS00794"/>
    </source>
</evidence>
<dbReference type="Gene3D" id="3.30.70.560">
    <property type="entry name" value="7,8-Dihydro-6-hydroxymethylpterin-pyrophosphokinase HPPK"/>
    <property type="match status" value="1"/>
</dbReference>
<protein>
    <recommendedName>
        <fullName evidence="3">2-amino-4-hydroxy-6-hydroxymethyldihydropteridine diphosphokinase</fullName>
        <ecNumber evidence="3">2.7.6.3</ecNumber>
    </recommendedName>
</protein>
<dbReference type="UniPathway" id="UPA00077">
    <property type="reaction ID" value="UER00155"/>
</dbReference>
<keyword evidence="4" id="KW-0808">Transferase</keyword>
<keyword evidence="11" id="KW-1185">Reference proteome</keyword>
<dbReference type="RefSeq" id="WP_094253232.1">
    <property type="nucleotide sequence ID" value="NZ_JBHLXL010000003.1"/>
</dbReference>
<keyword evidence="6 10" id="KW-0418">Kinase</keyword>
<dbReference type="InterPro" id="IPR035907">
    <property type="entry name" value="Hppk_sf"/>
</dbReference>
<dbReference type="PANTHER" id="PTHR43071">
    <property type="entry name" value="2-AMINO-4-HYDROXY-6-HYDROXYMETHYLDIHYDROPTERIDINE PYROPHOSPHOKINASE"/>
    <property type="match status" value="1"/>
</dbReference>
<name>A0A235F7M6_9BACL</name>
<evidence type="ECO:0000256" key="8">
    <source>
        <dbReference type="ARBA" id="ARBA00022909"/>
    </source>
</evidence>
<evidence type="ECO:0000313" key="10">
    <source>
        <dbReference type="EMBL" id="OYD56977.1"/>
    </source>
</evidence>
<reference evidence="10 11" key="1">
    <citation type="submission" date="2017-07" db="EMBL/GenBank/DDBJ databases">
        <title>Fictibacillus sp. nov. GDSW-R2A3 Genome sequencing and assembly.</title>
        <authorList>
            <person name="Mayilraj S."/>
        </authorList>
    </citation>
    <scope>NUCLEOTIDE SEQUENCE [LARGE SCALE GENOMIC DNA]</scope>
    <source>
        <strain evidence="10 11">GDSW-R2A3</strain>
    </source>
</reference>
<dbReference type="Pfam" id="PF01288">
    <property type="entry name" value="HPPK"/>
    <property type="match status" value="1"/>
</dbReference>
<dbReference type="EMBL" id="NOII01000007">
    <property type="protein sequence ID" value="OYD56977.1"/>
    <property type="molecule type" value="Genomic_DNA"/>
</dbReference>
<dbReference type="PROSITE" id="PS00794">
    <property type="entry name" value="HPPK"/>
    <property type="match status" value="1"/>
</dbReference>
<dbReference type="GO" id="GO:0046654">
    <property type="term" value="P:tetrahydrofolate biosynthetic process"/>
    <property type="evidence" value="ECO:0007669"/>
    <property type="project" value="UniProtKB-UniPathway"/>
</dbReference>
<evidence type="ECO:0000256" key="1">
    <source>
        <dbReference type="ARBA" id="ARBA00000198"/>
    </source>
</evidence>
<gene>
    <name evidence="10" type="primary">folK</name>
    <name evidence="10" type="ORF">CGZ90_14390</name>
</gene>
<evidence type="ECO:0000313" key="11">
    <source>
        <dbReference type="Proteomes" id="UP000215059"/>
    </source>
</evidence>
<keyword evidence="7" id="KW-0067">ATP-binding</keyword>
<proteinExistence type="predicted"/>
<dbReference type="OrthoDB" id="9808041at2"/>
<organism evidence="10 11">
    <name type="scientific">Fictibacillus aquaticus</name>
    <dbReference type="NCBI Taxonomy" id="2021314"/>
    <lineage>
        <taxon>Bacteria</taxon>
        <taxon>Bacillati</taxon>
        <taxon>Bacillota</taxon>
        <taxon>Bacilli</taxon>
        <taxon>Bacillales</taxon>
        <taxon>Fictibacillaceae</taxon>
        <taxon>Fictibacillus</taxon>
    </lineage>
</organism>
<comment type="pathway">
    <text evidence="2">Cofactor biosynthesis; tetrahydrofolate biosynthesis; 2-amino-4-hydroxy-6-hydroxymethyl-7,8-dihydropteridine diphosphate from 7,8-dihydroneopterin triphosphate: step 4/4.</text>
</comment>
<keyword evidence="8" id="KW-0289">Folate biosynthesis</keyword>
<dbReference type="GO" id="GO:0046656">
    <property type="term" value="P:folic acid biosynthetic process"/>
    <property type="evidence" value="ECO:0007669"/>
    <property type="project" value="UniProtKB-KW"/>
</dbReference>
<dbReference type="CDD" id="cd00483">
    <property type="entry name" value="HPPK"/>
    <property type="match status" value="1"/>
</dbReference>
<evidence type="ECO:0000256" key="5">
    <source>
        <dbReference type="ARBA" id="ARBA00022741"/>
    </source>
</evidence>
<evidence type="ECO:0000256" key="2">
    <source>
        <dbReference type="ARBA" id="ARBA00005051"/>
    </source>
</evidence>
<dbReference type="SUPFAM" id="SSF55083">
    <property type="entry name" value="6-hydroxymethyl-7,8-dihydropterin pyrophosphokinase, HPPK"/>
    <property type="match status" value="1"/>
</dbReference>
<dbReference type="GO" id="GO:0005524">
    <property type="term" value="F:ATP binding"/>
    <property type="evidence" value="ECO:0007669"/>
    <property type="project" value="UniProtKB-KW"/>
</dbReference>
<keyword evidence="5" id="KW-0547">Nucleotide-binding</keyword>
<accession>A0A235F7M6</accession>
<sequence length="174" mass="19586">MNSVYISAGSNLGDREAYLIKAIELLDADPDISVQRVSPIYETDPVGYTDQPAFLNLTLLLKTNCDPHQILAKAQEIELKLERKRKEKWGPRTLDLDILLYNSESIQTGQLNVPHPRMHERSFVLIPLSDIASDLQIPGVDMSISEALCELKDKEGVRIWKKIKWEGASGLTES</sequence>
<dbReference type="GO" id="GO:0016301">
    <property type="term" value="F:kinase activity"/>
    <property type="evidence" value="ECO:0007669"/>
    <property type="project" value="UniProtKB-KW"/>
</dbReference>
<evidence type="ECO:0000256" key="7">
    <source>
        <dbReference type="ARBA" id="ARBA00022840"/>
    </source>
</evidence>
<evidence type="ECO:0000256" key="6">
    <source>
        <dbReference type="ARBA" id="ARBA00022777"/>
    </source>
</evidence>
<dbReference type="Proteomes" id="UP000215059">
    <property type="component" value="Unassembled WGS sequence"/>
</dbReference>